<dbReference type="Gene3D" id="1.25.40.10">
    <property type="entry name" value="Tetratricopeptide repeat domain"/>
    <property type="match status" value="1"/>
</dbReference>
<evidence type="ECO:0000259" key="4">
    <source>
        <dbReference type="PROSITE" id="PS51352"/>
    </source>
</evidence>
<evidence type="ECO:0000256" key="1">
    <source>
        <dbReference type="ARBA" id="ARBA00008987"/>
    </source>
</evidence>
<evidence type="ECO:0000313" key="5">
    <source>
        <dbReference type="EMBL" id="MBA8795509.1"/>
    </source>
</evidence>
<dbReference type="EMBL" id="JACGWT010000005">
    <property type="protein sequence ID" value="MBA8795509.1"/>
    <property type="molecule type" value="Genomic_DNA"/>
</dbReference>
<dbReference type="Gene3D" id="3.40.30.10">
    <property type="entry name" value="Glutaredoxin"/>
    <property type="match status" value="1"/>
</dbReference>
<dbReference type="AlphaFoldDB" id="A0A7W3P702"/>
<accession>A0A7W3P702</accession>
<dbReference type="PANTHER" id="PTHR45663:SF11">
    <property type="entry name" value="GEO12009P1"/>
    <property type="match status" value="1"/>
</dbReference>
<gene>
    <name evidence="5" type="ORF">FHX74_003145</name>
</gene>
<dbReference type="Pfam" id="PF00085">
    <property type="entry name" value="Thioredoxin"/>
    <property type="match status" value="1"/>
</dbReference>
<comment type="caution">
    <text evidence="5">The sequence shown here is derived from an EMBL/GenBank/DDBJ whole genome shotgun (WGS) entry which is preliminary data.</text>
</comment>
<dbReference type="GO" id="GO:0005829">
    <property type="term" value="C:cytosol"/>
    <property type="evidence" value="ECO:0007669"/>
    <property type="project" value="TreeGrafter"/>
</dbReference>
<dbReference type="GO" id="GO:0006950">
    <property type="term" value="P:response to stress"/>
    <property type="evidence" value="ECO:0007669"/>
    <property type="project" value="UniProtKB-ARBA"/>
</dbReference>
<feature type="compositionally biased region" description="Low complexity" evidence="3">
    <location>
        <begin position="20"/>
        <end position="29"/>
    </location>
</feature>
<name>A0A7W3P702_9ACTN</name>
<keyword evidence="2" id="KW-0676">Redox-active center</keyword>
<dbReference type="InterPro" id="IPR036249">
    <property type="entry name" value="Thioredoxin-like_sf"/>
</dbReference>
<dbReference type="SUPFAM" id="SSF48452">
    <property type="entry name" value="TPR-like"/>
    <property type="match status" value="1"/>
</dbReference>
<feature type="region of interest" description="Disordered" evidence="3">
    <location>
        <begin position="20"/>
        <end position="44"/>
    </location>
</feature>
<keyword evidence="6" id="KW-1185">Reference proteome</keyword>
<dbReference type="InterPro" id="IPR011990">
    <property type="entry name" value="TPR-like_helical_dom_sf"/>
</dbReference>
<protein>
    <submittedName>
        <fullName evidence="5">Putative thioredoxin</fullName>
    </submittedName>
</protein>
<dbReference type="RefSeq" id="WP_182561122.1">
    <property type="nucleotide sequence ID" value="NZ_JACGWT010000005.1"/>
</dbReference>
<proteinExistence type="inferred from homology"/>
<sequence>MSSASFNRPGAIDLSQLAARARQQTPPQGAAGGRAPAGGARGASGPNAAGGGYVLEVTDATFEADTIRRSTQYPVVVEFYSPRAGASGEQLSATLAALAAEADGRFLLTRLNVDGSQIPQMLGVQAVPTVIGMIGGQLAPLFQGSVPREQASAYIDQLLQAAVANGVVGRAEPVGGAAAPDEQDEPAVDPRFAAADEALERGDFAAAEAEFDKLLAADPGDAEAKAGKAQAGLLGRTVDADPAAVLAAASEPGAGVDAQLAAADVEMVQGQAEAAFARLVGLVRTSAGDDRERIRLRLLELFETLGNADPRVAKGRRDLMTALF</sequence>
<dbReference type="PANTHER" id="PTHR45663">
    <property type="entry name" value="GEO12009P1"/>
    <property type="match status" value="1"/>
</dbReference>
<evidence type="ECO:0000256" key="2">
    <source>
        <dbReference type="ARBA" id="ARBA00023284"/>
    </source>
</evidence>
<dbReference type="Pfam" id="PF14561">
    <property type="entry name" value="TPR_20"/>
    <property type="match status" value="1"/>
</dbReference>
<organism evidence="5 6">
    <name type="scientific">Microlunatus kandeliicorticis</name>
    <dbReference type="NCBI Taxonomy" id="1759536"/>
    <lineage>
        <taxon>Bacteria</taxon>
        <taxon>Bacillati</taxon>
        <taxon>Actinomycetota</taxon>
        <taxon>Actinomycetes</taxon>
        <taxon>Propionibacteriales</taxon>
        <taxon>Propionibacteriaceae</taxon>
        <taxon>Microlunatus</taxon>
    </lineage>
</organism>
<dbReference type="InterPro" id="IPR013766">
    <property type="entry name" value="Thioredoxin_domain"/>
</dbReference>
<dbReference type="SUPFAM" id="SSF52833">
    <property type="entry name" value="Thioredoxin-like"/>
    <property type="match status" value="1"/>
</dbReference>
<reference evidence="5 6" key="1">
    <citation type="submission" date="2020-07" db="EMBL/GenBank/DDBJ databases">
        <title>Sequencing the genomes of 1000 actinobacteria strains.</title>
        <authorList>
            <person name="Klenk H.-P."/>
        </authorList>
    </citation>
    <scope>NUCLEOTIDE SEQUENCE [LARGE SCALE GENOMIC DNA]</scope>
    <source>
        <strain evidence="5 6">DSM 100723</strain>
    </source>
</reference>
<dbReference type="PROSITE" id="PS51352">
    <property type="entry name" value="THIOREDOXIN_2"/>
    <property type="match status" value="1"/>
</dbReference>
<evidence type="ECO:0000256" key="3">
    <source>
        <dbReference type="SAM" id="MobiDB-lite"/>
    </source>
</evidence>
<feature type="domain" description="Thioredoxin" evidence="4">
    <location>
        <begin position="29"/>
        <end position="160"/>
    </location>
</feature>
<dbReference type="GO" id="GO:0045454">
    <property type="term" value="P:cell redox homeostasis"/>
    <property type="evidence" value="ECO:0007669"/>
    <property type="project" value="TreeGrafter"/>
</dbReference>
<feature type="compositionally biased region" description="Gly residues" evidence="3">
    <location>
        <begin position="30"/>
        <end position="44"/>
    </location>
</feature>
<evidence type="ECO:0000313" key="6">
    <source>
        <dbReference type="Proteomes" id="UP000523079"/>
    </source>
</evidence>
<dbReference type="Proteomes" id="UP000523079">
    <property type="component" value="Unassembled WGS sequence"/>
</dbReference>
<comment type="similarity">
    <text evidence="1">Belongs to the thioredoxin family.</text>
</comment>
<dbReference type="GO" id="GO:0015035">
    <property type="term" value="F:protein-disulfide reductase activity"/>
    <property type="evidence" value="ECO:0007669"/>
    <property type="project" value="TreeGrafter"/>
</dbReference>